<dbReference type="InterPro" id="IPR012337">
    <property type="entry name" value="RNaseH-like_sf"/>
</dbReference>
<dbReference type="STRING" id="1077348.A0A2G8SS60"/>
<dbReference type="OrthoDB" id="2748837at2759"/>
<dbReference type="SUPFAM" id="SSF53098">
    <property type="entry name" value="Ribonuclease H-like"/>
    <property type="match status" value="1"/>
</dbReference>
<accession>A0A2G8SS60</accession>
<reference evidence="1 2" key="1">
    <citation type="journal article" date="2015" name="Sci. Rep.">
        <title>Chromosome-level genome map provides insights into diverse defense mechanisms in the medicinal fungus Ganoderma sinense.</title>
        <authorList>
            <person name="Zhu Y."/>
            <person name="Xu J."/>
            <person name="Sun C."/>
            <person name="Zhou S."/>
            <person name="Xu H."/>
            <person name="Nelson D.R."/>
            <person name="Qian J."/>
            <person name="Song J."/>
            <person name="Luo H."/>
            <person name="Xiang L."/>
            <person name="Li Y."/>
            <person name="Xu Z."/>
            <person name="Ji A."/>
            <person name="Wang L."/>
            <person name="Lu S."/>
            <person name="Hayward A."/>
            <person name="Sun W."/>
            <person name="Li X."/>
            <person name="Schwartz D.C."/>
            <person name="Wang Y."/>
            <person name="Chen S."/>
        </authorList>
    </citation>
    <scope>NUCLEOTIDE SEQUENCE [LARGE SCALE GENOMIC DNA]</scope>
    <source>
        <strain evidence="1 2">ZZ0214-1</strain>
    </source>
</reference>
<proteinExistence type="predicted"/>
<name>A0A2G8SS60_9APHY</name>
<evidence type="ECO:0000313" key="2">
    <source>
        <dbReference type="Proteomes" id="UP000230002"/>
    </source>
</evidence>
<dbReference type="Proteomes" id="UP000230002">
    <property type="component" value="Unassembled WGS sequence"/>
</dbReference>
<evidence type="ECO:0000313" key="1">
    <source>
        <dbReference type="EMBL" id="PIL36543.1"/>
    </source>
</evidence>
<evidence type="ECO:0008006" key="3">
    <source>
        <dbReference type="Google" id="ProtNLM"/>
    </source>
</evidence>
<protein>
    <recommendedName>
        <fullName evidence="3">DUF659 domain-containing protein</fullName>
    </recommendedName>
</protein>
<keyword evidence="2" id="KW-1185">Reference proteome</keyword>
<comment type="caution">
    <text evidence="1">The sequence shown here is derived from an EMBL/GenBank/DDBJ whole genome shotgun (WGS) entry which is preliminary data.</text>
</comment>
<dbReference type="AlphaFoldDB" id="A0A2G8SS60"/>
<sequence length="145" mass="17258">MLQHIKLNKAHTGAYLRVKLIKSLKSYGIEKKIMVVMCNNVANNKTMLKEMHILMPEFQDNEMHVCCFEYVLNLVKDPKWGLHLYWFIMLENERDVLKDLHHLLNLFLFTTNQISSNQHALIQDVILFINIFTEHVEKFKTHHVL</sequence>
<dbReference type="EMBL" id="AYKW01000001">
    <property type="protein sequence ID" value="PIL36543.1"/>
    <property type="molecule type" value="Genomic_DNA"/>
</dbReference>
<organism evidence="1 2">
    <name type="scientific">Ganoderma sinense ZZ0214-1</name>
    <dbReference type="NCBI Taxonomy" id="1077348"/>
    <lineage>
        <taxon>Eukaryota</taxon>
        <taxon>Fungi</taxon>
        <taxon>Dikarya</taxon>
        <taxon>Basidiomycota</taxon>
        <taxon>Agaricomycotina</taxon>
        <taxon>Agaricomycetes</taxon>
        <taxon>Polyporales</taxon>
        <taxon>Polyporaceae</taxon>
        <taxon>Ganoderma</taxon>
    </lineage>
</organism>
<gene>
    <name evidence="1" type="ORF">GSI_00232</name>
</gene>